<evidence type="ECO:0000313" key="5">
    <source>
        <dbReference type="EMBL" id="MCA1855483.1"/>
    </source>
</evidence>
<dbReference type="SUPFAM" id="SSF51735">
    <property type="entry name" value="NAD(P)-binding Rossmann-fold domains"/>
    <property type="match status" value="1"/>
</dbReference>
<dbReference type="PANTHER" id="PTHR44196">
    <property type="entry name" value="DEHYDROGENASE/REDUCTASE SDR FAMILY MEMBER 7B"/>
    <property type="match status" value="1"/>
</dbReference>
<keyword evidence="6" id="KW-1185">Reference proteome</keyword>
<keyword evidence="2" id="KW-0560">Oxidoreductase</keyword>
<dbReference type="Proteomes" id="UP001198602">
    <property type="component" value="Unassembled WGS sequence"/>
</dbReference>
<dbReference type="EMBL" id="JAHYBX010000001">
    <property type="protein sequence ID" value="MCA1855483.1"/>
    <property type="molecule type" value="Genomic_DNA"/>
</dbReference>
<evidence type="ECO:0000313" key="6">
    <source>
        <dbReference type="Proteomes" id="UP001198602"/>
    </source>
</evidence>
<evidence type="ECO:0000256" key="3">
    <source>
        <dbReference type="RuleBase" id="RU000363"/>
    </source>
</evidence>
<feature type="domain" description="Ketoreductase" evidence="4">
    <location>
        <begin position="2"/>
        <end position="193"/>
    </location>
</feature>
<name>A0ABS7Y715_9BURK</name>
<dbReference type="InterPro" id="IPR020904">
    <property type="entry name" value="Sc_DH/Rdtase_CS"/>
</dbReference>
<dbReference type="NCBIfam" id="NF004825">
    <property type="entry name" value="PRK06181.1"/>
    <property type="match status" value="1"/>
</dbReference>
<dbReference type="PRINTS" id="PR00081">
    <property type="entry name" value="GDHRDH"/>
</dbReference>
<organism evidence="5 6">
    <name type="scientific">Massilia hydrophila</name>
    <dbReference type="NCBI Taxonomy" id="3044279"/>
    <lineage>
        <taxon>Bacteria</taxon>
        <taxon>Pseudomonadati</taxon>
        <taxon>Pseudomonadota</taxon>
        <taxon>Betaproteobacteria</taxon>
        <taxon>Burkholderiales</taxon>
        <taxon>Oxalobacteraceae</taxon>
        <taxon>Telluria group</taxon>
        <taxon>Massilia</taxon>
    </lineage>
</organism>
<evidence type="ECO:0000259" key="4">
    <source>
        <dbReference type="SMART" id="SM00822"/>
    </source>
</evidence>
<dbReference type="Gene3D" id="3.40.50.720">
    <property type="entry name" value="NAD(P)-binding Rossmann-like Domain"/>
    <property type="match status" value="1"/>
</dbReference>
<comment type="caution">
    <text evidence="5">The sequence shown here is derived from an EMBL/GenBank/DDBJ whole genome shotgun (WGS) entry which is preliminary data.</text>
</comment>
<dbReference type="PROSITE" id="PS00061">
    <property type="entry name" value="ADH_SHORT"/>
    <property type="match status" value="1"/>
</dbReference>
<comment type="similarity">
    <text evidence="1 3">Belongs to the short-chain dehydrogenases/reductases (SDR) family.</text>
</comment>
<accession>A0ABS7Y715</accession>
<dbReference type="PANTHER" id="PTHR44196:SF1">
    <property type="entry name" value="DEHYDROGENASE_REDUCTASE SDR FAMILY MEMBER 7B"/>
    <property type="match status" value="1"/>
</dbReference>
<dbReference type="InterPro" id="IPR036291">
    <property type="entry name" value="NAD(P)-bd_dom_sf"/>
</dbReference>
<dbReference type="RefSeq" id="WP_225238065.1">
    <property type="nucleotide sequence ID" value="NZ_JAHYBX010000001.1"/>
</dbReference>
<dbReference type="InterPro" id="IPR002347">
    <property type="entry name" value="SDR_fam"/>
</dbReference>
<sequence>MRVIVITGASDGIGAEMARQLAANEGAGVALVLAARNAAGLQAVAGACAALGAQTLTVPTDVGVQIQCRRLVVSAVERFGRIDVLVNNAGRSAHALFEEVEDLSWYEELMRVNLWGAIWCTQAALPALKASRGSIVAVSSLAGLVGVPGRTAYSATKFAMAGFFEALRAELKGDGVSVTTAYPGVVATRIRHRGFNAHGGELGASSLKAEGAMSVEECARLVIAGMNKRKREVVMTAKGRIGRFLKLVAPGLVEDMALAALEHDARPPRRN</sequence>
<gene>
    <name evidence="5" type="ORF">LE190_06025</name>
</gene>
<protein>
    <submittedName>
        <fullName evidence="5">SDR family oxidoreductase</fullName>
    </submittedName>
</protein>
<evidence type="ECO:0000256" key="2">
    <source>
        <dbReference type="ARBA" id="ARBA00023002"/>
    </source>
</evidence>
<dbReference type="SMART" id="SM00822">
    <property type="entry name" value="PKS_KR"/>
    <property type="match status" value="1"/>
</dbReference>
<dbReference type="PRINTS" id="PR00080">
    <property type="entry name" value="SDRFAMILY"/>
</dbReference>
<dbReference type="Pfam" id="PF00106">
    <property type="entry name" value="adh_short"/>
    <property type="match status" value="1"/>
</dbReference>
<evidence type="ECO:0000256" key="1">
    <source>
        <dbReference type="ARBA" id="ARBA00006484"/>
    </source>
</evidence>
<proteinExistence type="inferred from homology"/>
<dbReference type="InterPro" id="IPR057326">
    <property type="entry name" value="KR_dom"/>
</dbReference>
<reference evidence="5 6" key="1">
    <citation type="submission" date="2021-07" db="EMBL/GenBank/DDBJ databases">
        <title>Characterization of Violacein-producing bacteria and related species.</title>
        <authorList>
            <person name="Wilson H.S."/>
            <person name="De Leon M.E."/>
        </authorList>
    </citation>
    <scope>NUCLEOTIDE SEQUENCE [LARGE SCALE GENOMIC DNA]</scope>
    <source>
        <strain evidence="5 6">HSC-2F05</strain>
    </source>
</reference>